<organism evidence="18 19">
    <name type="scientific">Aerophobetes bacterium</name>
    <dbReference type="NCBI Taxonomy" id="2030807"/>
    <lineage>
        <taxon>Bacteria</taxon>
        <taxon>Candidatus Aerophobota</taxon>
    </lineage>
</organism>
<dbReference type="GO" id="GO:0005886">
    <property type="term" value="C:plasma membrane"/>
    <property type="evidence" value="ECO:0007669"/>
    <property type="project" value="UniProtKB-SubCell"/>
</dbReference>
<feature type="transmembrane region" description="Helical" evidence="14">
    <location>
        <begin position="111"/>
        <end position="132"/>
    </location>
</feature>
<dbReference type="PROSITE" id="PS00674">
    <property type="entry name" value="AAA"/>
    <property type="match status" value="1"/>
</dbReference>
<dbReference type="InterPro" id="IPR003959">
    <property type="entry name" value="ATPase_AAA_core"/>
</dbReference>
<reference evidence="18 19" key="1">
    <citation type="submission" date="2018-06" db="EMBL/GenBank/DDBJ databases">
        <title>Extensive metabolic versatility and redundancy in microbially diverse, dynamic hydrothermal sediments.</title>
        <authorList>
            <person name="Dombrowski N."/>
            <person name="Teske A."/>
            <person name="Baker B.J."/>
        </authorList>
    </citation>
    <scope>NUCLEOTIDE SEQUENCE [LARGE SCALE GENOMIC DNA]</scope>
    <source>
        <strain evidence="18">B47_G16</strain>
    </source>
</reference>
<keyword evidence="10 14" id="KW-1133">Transmembrane helix</keyword>
<feature type="binding site" evidence="14">
    <location>
        <position position="426"/>
    </location>
    <ligand>
        <name>Zn(2+)</name>
        <dbReference type="ChEBI" id="CHEBI:29105"/>
        <note>catalytic</note>
    </ligand>
</feature>
<dbReference type="InterPro" id="IPR037219">
    <property type="entry name" value="Peptidase_M41-like"/>
</dbReference>
<comment type="caution">
    <text evidence="18">The sequence shown here is derived from an EMBL/GenBank/DDBJ whole genome shotgun (WGS) entry which is preliminary data.</text>
</comment>
<keyword evidence="6 14" id="KW-0547">Nucleotide-binding</keyword>
<comment type="cofactor">
    <cofactor evidence="14">
        <name>Zn(2+)</name>
        <dbReference type="ChEBI" id="CHEBI:29105"/>
    </cofactor>
    <text evidence="14">Binds 1 zinc ion per subunit.</text>
</comment>
<evidence type="ECO:0000259" key="17">
    <source>
        <dbReference type="SMART" id="SM00382"/>
    </source>
</evidence>
<evidence type="ECO:0000256" key="4">
    <source>
        <dbReference type="ARBA" id="ARBA00022692"/>
    </source>
</evidence>
<evidence type="ECO:0000256" key="7">
    <source>
        <dbReference type="ARBA" id="ARBA00022801"/>
    </source>
</evidence>
<keyword evidence="14" id="KW-1003">Cell membrane</keyword>
<feature type="coiled-coil region" evidence="16">
    <location>
        <begin position="564"/>
        <end position="594"/>
    </location>
</feature>
<evidence type="ECO:0000256" key="11">
    <source>
        <dbReference type="ARBA" id="ARBA00023049"/>
    </source>
</evidence>
<dbReference type="InterPro" id="IPR003960">
    <property type="entry name" value="ATPase_AAA_CS"/>
</dbReference>
<name>A0A497E5U3_UNCAE</name>
<dbReference type="Gene3D" id="1.20.58.760">
    <property type="entry name" value="Peptidase M41"/>
    <property type="match status" value="1"/>
</dbReference>
<keyword evidence="7 14" id="KW-0378">Hydrolase</keyword>
<dbReference type="InterPro" id="IPR003593">
    <property type="entry name" value="AAA+_ATPase"/>
</dbReference>
<dbReference type="InterPro" id="IPR041569">
    <property type="entry name" value="AAA_lid_3"/>
</dbReference>
<feature type="binding site" evidence="14">
    <location>
        <position position="503"/>
    </location>
    <ligand>
        <name>Zn(2+)</name>
        <dbReference type="ChEBI" id="CHEBI:29105"/>
        <note>catalytic</note>
    </ligand>
</feature>
<dbReference type="Proteomes" id="UP000279422">
    <property type="component" value="Unassembled WGS sequence"/>
</dbReference>
<gene>
    <name evidence="14" type="primary">ftsH</name>
    <name evidence="18" type="ORF">DRJ00_01640</name>
</gene>
<dbReference type="FunFam" id="3.40.50.300:FF:000001">
    <property type="entry name" value="ATP-dependent zinc metalloprotease FtsH"/>
    <property type="match status" value="1"/>
</dbReference>
<dbReference type="GO" id="GO:0008270">
    <property type="term" value="F:zinc ion binding"/>
    <property type="evidence" value="ECO:0007669"/>
    <property type="project" value="UniProtKB-UniRule"/>
</dbReference>
<dbReference type="Gene3D" id="3.40.50.300">
    <property type="entry name" value="P-loop containing nucleotide triphosphate hydrolases"/>
    <property type="match status" value="1"/>
</dbReference>
<keyword evidence="12 14" id="KW-0472">Membrane</keyword>
<evidence type="ECO:0000256" key="3">
    <source>
        <dbReference type="ARBA" id="ARBA00022670"/>
    </source>
</evidence>
<evidence type="ECO:0000256" key="10">
    <source>
        <dbReference type="ARBA" id="ARBA00022989"/>
    </source>
</evidence>
<dbReference type="CDD" id="cd19501">
    <property type="entry name" value="RecA-like_FtsH"/>
    <property type="match status" value="1"/>
</dbReference>
<comment type="subcellular location">
    <subcellularLocation>
        <location evidence="14">Cell membrane</location>
        <topology evidence="14">Multi-pass membrane protein</topology>
        <orientation evidence="14">Cytoplasmic side</orientation>
    </subcellularLocation>
    <subcellularLocation>
        <location evidence="1">Membrane</location>
    </subcellularLocation>
</comment>
<feature type="domain" description="AAA+ ATPase" evidence="17">
    <location>
        <begin position="196"/>
        <end position="335"/>
    </location>
</feature>
<dbReference type="InterPro" id="IPR000642">
    <property type="entry name" value="Peptidase_M41"/>
</dbReference>
<dbReference type="Gene3D" id="1.10.8.60">
    <property type="match status" value="1"/>
</dbReference>
<comment type="function">
    <text evidence="14">Acts as a processive, ATP-dependent zinc metallopeptidase for both cytoplasmic and membrane proteins. Plays a role in the quality control of integral membrane proteins.</text>
</comment>
<comment type="caution">
    <text evidence="14">Lacks conserved residue(s) required for the propagation of feature annotation.</text>
</comment>
<dbReference type="SUPFAM" id="SSF52540">
    <property type="entry name" value="P-loop containing nucleoside triphosphate hydrolases"/>
    <property type="match status" value="1"/>
</dbReference>
<dbReference type="EMBL" id="QMPZ01000010">
    <property type="protein sequence ID" value="RLE10357.1"/>
    <property type="molecule type" value="Genomic_DNA"/>
</dbReference>
<dbReference type="FunFam" id="1.10.8.60:FF:000001">
    <property type="entry name" value="ATP-dependent zinc metalloprotease FtsH"/>
    <property type="match status" value="1"/>
</dbReference>
<dbReference type="SMART" id="SM00382">
    <property type="entry name" value="AAA"/>
    <property type="match status" value="1"/>
</dbReference>
<dbReference type="Gene3D" id="3.30.720.210">
    <property type="match status" value="1"/>
</dbReference>
<dbReference type="HAMAP" id="MF_01458">
    <property type="entry name" value="FtsH"/>
    <property type="match status" value="1"/>
</dbReference>
<dbReference type="Pfam" id="PF06480">
    <property type="entry name" value="FtsH_ext"/>
    <property type="match status" value="1"/>
</dbReference>
<dbReference type="InterPro" id="IPR050928">
    <property type="entry name" value="ATP-dep_Zn_Metalloprotease"/>
</dbReference>
<dbReference type="PANTHER" id="PTHR43655">
    <property type="entry name" value="ATP-DEPENDENT PROTEASE"/>
    <property type="match status" value="1"/>
</dbReference>
<evidence type="ECO:0000256" key="14">
    <source>
        <dbReference type="HAMAP-Rule" id="MF_01458"/>
    </source>
</evidence>
<evidence type="ECO:0000313" key="18">
    <source>
        <dbReference type="EMBL" id="RLE10357.1"/>
    </source>
</evidence>
<comment type="similarity">
    <text evidence="15">Belongs to the AAA ATPase family.</text>
</comment>
<evidence type="ECO:0000256" key="15">
    <source>
        <dbReference type="RuleBase" id="RU003651"/>
    </source>
</evidence>
<evidence type="ECO:0000313" key="19">
    <source>
        <dbReference type="Proteomes" id="UP000279422"/>
    </source>
</evidence>
<comment type="similarity">
    <text evidence="2 14">In the C-terminal section; belongs to the peptidase M41 family.</text>
</comment>
<keyword evidence="8 14" id="KW-0862">Zinc</keyword>
<evidence type="ECO:0000256" key="9">
    <source>
        <dbReference type="ARBA" id="ARBA00022840"/>
    </source>
</evidence>
<feature type="active site" evidence="14">
    <location>
        <position position="427"/>
    </location>
</feature>
<evidence type="ECO:0000256" key="12">
    <source>
        <dbReference type="ARBA" id="ARBA00023136"/>
    </source>
</evidence>
<evidence type="ECO:0000256" key="6">
    <source>
        <dbReference type="ARBA" id="ARBA00022741"/>
    </source>
</evidence>
<keyword evidence="3 14" id="KW-0645">Protease</keyword>
<dbReference type="GO" id="GO:0005524">
    <property type="term" value="F:ATP binding"/>
    <property type="evidence" value="ECO:0007669"/>
    <property type="project" value="UniProtKB-UniRule"/>
</dbReference>
<dbReference type="GO" id="GO:0006508">
    <property type="term" value="P:proteolysis"/>
    <property type="evidence" value="ECO:0007669"/>
    <property type="project" value="UniProtKB-KW"/>
</dbReference>
<dbReference type="FunFam" id="1.20.58.760:FF:000001">
    <property type="entry name" value="ATP-dependent zinc metalloprotease FtsH"/>
    <property type="match status" value="1"/>
</dbReference>
<keyword evidence="18" id="KW-0131">Cell cycle</keyword>
<dbReference type="Pfam" id="PF00004">
    <property type="entry name" value="AAA"/>
    <property type="match status" value="1"/>
</dbReference>
<keyword evidence="4 14" id="KW-0812">Transmembrane</keyword>
<dbReference type="GO" id="GO:0004222">
    <property type="term" value="F:metalloendopeptidase activity"/>
    <property type="evidence" value="ECO:0007669"/>
    <property type="project" value="InterPro"/>
</dbReference>
<evidence type="ECO:0000256" key="13">
    <source>
        <dbReference type="ARBA" id="ARBA00061570"/>
    </source>
</evidence>
<comment type="similarity">
    <text evidence="13 14">In the central section; belongs to the AAA ATPase family.</text>
</comment>
<dbReference type="InterPro" id="IPR005936">
    <property type="entry name" value="FtsH"/>
</dbReference>
<evidence type="ECO:0000256" key="5">
    <source>
        <dbReference type="ARBA" id="ARBA00022723"/>
    </source>
</evidence>
<keyword evidence="16" id="KW-0175">Coiled coil</keyword>
<evidence type="ECO:0000256" key="2">
    <source>
        <dbReference type="ARBA" id="ARBA00010044"/>
    </source>
</evidence>
<dbReference type="SUPFAM" id="SSF140990">
    <property type="entry name" value="FtsH protease domain-like"/>
    <property type="match status" value="1"/>
</dbReference>
<dbReference type="GO" id="GO:0051301">
    <property type="term" value="P:cell division"/>
    <property type="evidence" value="ECO:0007669"/>
    <property type="project" value="UniProtKB-KW"/>
</dbReference>
<evidence type="ECO:0000256" key="8">
    <source>
        <dbReference type="ARBA" id="ARBA00022833"/>
    </source>
</evidence>
<evidence type="ECO:0000256" key="16">
    <source>
        <dbReference type="SAM" id="Coils"/>
    </source>
</evidence>
<dbReference type="Pfam" id="PF17862">
    <property type="entry name" value="AAA_lid_3"/>
    <property type="match status" value="1"/>
</dbReference>
<sequence length="624" mass="69748">MADQKPKRPVKSGKFARNMFILFIVFLIFISILNFVRLSPGIKETTLSYSQFLRMVEEGQIRQVTIKGHSIEGKVDERMQFRTFAPDDPELIKILRENNVEVEVQPDSSPWLGSFLGGVLPVLIFLGIWIYIIRQMRASGSQAFSFGKSKAKLVTGGRVNVTFKDVAGAEEAKQELREIIEFLKNPQKFQRLGAKIPKGVLLVGPPGCGKTLLAKAVAGEAGVPFFSISGSDFVEMFVGVGASRVRDLFEQGRRNAPCIIFIDELDAVGRQRFAGIGGGHDEKEQTLNQLLVELDGFSPREGVIVIGATNRPDVLDAALLRPGRFDRRITVNVPDIKEREEIFALHMRNKPVAKDVDVKVLARRTPGFVGADIENLINEASLLAARKNKDEIGIEELEAAIDRVIAGPEKKSRVMQEKEKRIIAYHESGHTLVGNLLPFADPIYKVSIIPRGSAALGYTLQLPLEDRYLATKSELMDKLTVLLAGRASEELMFNEITTGAQNDLQQATSIARKMICEYGMSEKLGPVSLAENHEVFLGRDFLKEKSYSEELAFDIDREIRRIIRDCYKRAMKILEENKDKLIQLAEALEEKEILGKEEIEKIIGKKISPKATLKDESQNIDRKG</sequence>
<protein>
    <recommendedName>
        <fullName evidence="14">ATP-dependent zinc metalloprotease FtsH</fullName>
        <ecNumber evidence="14">3.4.24.-</ecNumber>
    </recommendedName>
</protein>
<dbReference type="AlphaFoldDB" id="A0A497E5U3"/>
<dbReference type="GO" id="GO:0004176">
    <property type="term" value="F:ATP-dependent peptidase activity"/>
    <property type="evidence" value="ECO:0007669"/>
    <property type="project" value="InterPro"/>
</dbReference>
<dbReference type="PANTHER" id="PTHR43655:SF2">
    <property type="entry name" value="AFG3 LIKE MATRIX AAA PEPTIDASE SUBUNIT 2, ISOFORM A"/>
    <property type="match status" value="1"/>
</dbReference>
<dbReference type="EC" id="3.4.24.-" evidence="14"/>
<dbReference type="InterPro" id="IPR011546">
    <property type="entry name" value="Pept_M41_FtsH_extracell"/>
</dbReference>
<keyword evidence="5 14" id="KW-0479">Metal-binding</keyword>
<proteinExistence type="inferred from homology"/>
<keyword evidence="11 14" id="KW-0482">Metalloprotease</keyword>
<dbReference type="NCBIfam" id="TIGR01241">
    <property type="entry name" value="FtsH_fam"/>
    <property type="match status" value="1"/>
</dbReference>
<dbReference type="Pfam" id="PF01434">
    <property type="entry name" value="Peptidase_M41"/>
    <property type="match status" value="1"/>
</dbReference>
<accession>A0A497E5U3</accession>
<keyword evidence="9 14" id="KW-0067">ATP-binding</keyword>
<feature type="transmembrane region" description="Helical" evidence="14">
    <location>
        <begin position="20"/>
        <end position="38"/>
    </location>
</feature>
<dbReference type="GO" id="GO:0030163">
    <property type="term" value="P:protein catabolic process"/>
    <property type="evidence" value="ECO:0007669"/>
    <property type="project" value="UniProtKB-UniRule"/>
</dbReference>
<feature type="binding site" evidence="14">
    <location>
        <position position="430"/>
    </location>
    <ligand>
        <name>Zn(2+)</name>
        <dbReference type="ChEBI" id="CHEBI:29105"/>
        <note>catalytic</note>
    </ligand>
</feature>
<dbReference type="GO" id="GO:0016887">
    <property type="term" value="F:ATP hydrolysis activity"/>
    <property type="evidence" value="ECO:0007669"/>
    <property type="project" value="UniProtKB-UniRule"/>
</dbReference>
<keyword evidence="18" id="KW-0132">Cell division</keyword>
<evidence type="ECO:0000256" key="1">
    <source>
        <dbReference type="ARBA" id="ARBA00004370"/>
    </source>
</evidence>
<dbReference type="InterPro" id="IPR027417">
    <property type="entry name" value="P-loop_NTPase"/>
</dbReference>
<comment type="subunit">
    <text evidence="14">Homohexamer.</text>
</comment>